<dbReference type="SUPFAM" id="SSF116734">
    <property type="entry name" value="DNA methylase specificity domain"/>
    <property type="match status" value="1"/>
</dbReference>
<dbReference type="AlphaFoldDB" id="A0A7G2JZZ7"/>
<evidence type="ECO:0000313" key="1">
    <source>
        <dbReference type="EMBL" id="EFA28707.1"/>
    </source>
</evidence>
<dbReference type="EMBL" id="ABFC01000581">
    <property type="protein sequence ID" value="EFA28707.1"/>
    <property type="molecule type" value="Genomic_DNA"/>
</dbReference>
<accession>A0A7G2JZZ7</accession>
<gene>
    <name evidence="1" type="ORF">HAINFHK1212_0710</name>
</gene>
<proteinExistence type="predicted"/>
<organism evidence="1">
    <name type="scientific">Haemophilus influenzae HK1212</name>
    <dbReference type="NCBI Taxonomy" id="456482"/>
    <lineage>
        <taxon>Bacteria</taxon>
        <taxon>Pseudomonadati</taxon>
        <taxon>Pseudomonadota</taxon>
        <taxon>Gammaproteobacteria</taxon>
        <taxon>Pasteurellales</taxon>
        <taxon>Pasteurellaceae</taxon>
        <taxon>Haemophilus</taxon>
    </lineage>
</organism>
<sequence>IVDILSPLDDKIELNTQINQTLEQIAQALFKSWFVDFDPVRAKVQALSEGMSLEQAELAAMQTISGKTPEELTALSQTQPDRYA</sequence>
<name>A0A7G2JZZ7_HAEIF</name>
<reference evidence="1" key="1">
    <citation type="journal article" date="2010" name="Genomics">
        <title>Tracing phylogenomic events leading to diversity of Haemophilus influenzae and the emergence of Brazilian Purpuric Fever (BPF)-associated clones.</title>
        <authorList>
            <person name="Papazisi L."/>
            <person name="Ratnayake S."/>
            <person name="Remortel B.G."/>
            <person name="Bock G.R."/>
            <person name="Liang W."/>
            <person name="Saeed A.I."/>
            <person name="Liu J."/>
            <person name="Fleischmann R.D."/>
            <person name="Kilian M."/>
            <person name="Peterson S.N."/>
        </authorList>
    </citation>
    <scope>NUCLEOTIDE SEQUENCE [LARGE SCALE GENOMIC DNA]</scope>
    <source>
        <strain evidence="1">HK1212</strain>
    </source>
</reference>
<comment type="caution">
    <text evidence="1">The sequence shown here is derived from an EMBL/GenBank/DDBJ whole genome shotgun (WGS) entry which is preliminary data.</text>
</comment>
<feature type="non-terminal residue" evidence="1">
    <location>
        <position position="84"/>
    </location>
</feature>
<protein>
    <submittedName>
        <fullName evidence="1">Putative type I restriction-modification system, S subunit</fullName>
    </submittedName>
</protein>
<feature type="non-terminal residue" evidence="1">
    <location>
        <position position="1"/>
    </location>
</feature>
<dbReference type="Gene3D" id="1.10.287.1120">
    <property type="entry name" value="Bipartite methylase S protein"/>
    <property type="match status" value="1"/>
</dbReference>